<evidence type="ECO:0000313" key="3">
    <source>
        <dbReference type="Proteomes" id="UP000237000"/>
    </source>
</evidence>
<name>A0A2P5D492_TREOI</name>
<protein>
    <submittedName>
        <fullName evidence="2">Uncharacterized protein</fullName>
    </submittedName>
</protein>
<reference evidence="3" key="1">
    <citation type="submission" date="2016-06" db="EMBL/GenBank/DDBJ databases">
        <title>Parallel loss of symbiosis genes in relatives of nitrogen-fixing non-legume Parasponia.</title>
        <authorList>
            <person name="Van Velzen R."/>
            <person name="Holmer R."/>
            <person name="Bu F."/>
            <person name="Rutten L."/>
            <person name="Van Zeijl A."/>
            <person name="Liu W."/>
            <person name="Santuari L."/>
            <person name="Cao Q."/>
            <person name="Sharma T."/>
            <person name="Shen D."/>
            <person name="Roswanjaya Y."/>
            <person name="Wardhani T."/>
            <person name="Kalhor M.S."/>
            <person name="Jansen J."/>
            <person name="Van den Hoogen J."/>
            <person name="Gungor B."/>
            <person name="Hartog M."/>
            <person name="Hontelez J."/>
            <person name="Verver J."/>
            <person name="Yang W.-C."/>
            <person name="Schijlen E."/>
            <person name="Repin R."/>
            <person name="Schilthuizen M."/>
            <person name="Schranz E."/>
            <person name="Heidstra R."/>
            <person name="Miyata K."/>
            <person name="Fedorova E."/>
            <person name="Kohlen W."/>
            <person name="Bisseling T."/>
            <person name="Smit S."/>
            <person name="Geurts R."/>
        </authorList>
    </citation>
    <scope>NUCLEOTIDE SEQUENCE [LARGE SCALE GENOMIC DNA]</scope>
    <source>
        <strain evidence="3">cv. RG33-2</strain>
    </source>
</reference>
<keyword evidence="1" id="KW-0472">Membrane</keyword>
<keyword evidence="1" id="KW-1133">Transmembrane helix</keyword>
<dbReference type="AlphaFoldDB" id="A0A2P5D492"/>
<comment type="caution">
    <text evidence="2">The sequence shown here is derived from an EMBL/GenBank/DDBJ whole genome shotgun (WGS) entry which is preliminary data.</text>
</comment>
<dbReference type="Proteomes" id="UP000237000">
    <property type="component" value="Unassembled WGS sequence"/>
</dbReference>
<dbReference type="EMBL" id="JXTC01000298">
    <property type="protein sequence ID" value="PON68111.1"/>
    <property type="molecule type" value="Genomic_DNA"/>
</dbReference>
<keyword evidence="1" id="KW-0812">Transmembrane</keyword>
<accession>A0A2P5D492</accession>
<keyword evidence="3" id="KW-1185">Reference proteome</keyword>
<organism evidence="2 3">
    <name type="scientific">Trema orientale</name>
    <name type="common">Charcoal tree</name>
    <name type="synonym">Celtis orientalis</name>
    <dbReference type="NCBI Taxonomy" id="63057"/>
    <lineage>
        <taxon>Eukaryota</taxon>
        <taxon>Viridiplantae</taxon>
        <taxon>Streptophyta</taxon>
        <taxon>Embryophyta</taxon>
        <taxon>Tracheophyta</taxon>
        <taxon>Spermatophyta</taxon>
        <taxon>Magnoliopsida</taxon>
        <taxon>eudicotyledons</taxon>
        <taxon>Gunneridae</taxon>
        <taxon>Pentapetalae</taxon>
        <taxon>rosids</taxon>
        <taxon>fabids</taxon>
        <taxon>Rosales</taxon>
        <taxon>Cannabaceae</taxon>
        <taxon>Trema</taxon>
    </lineage>
</organism>
<evidence type="ECO:0000313" key="2">
    <source>
        <dbReference type="EMBL" id="PON68111.1"/>
    </source>
</evidence>
<feature type="non-terminal residue" evidence="2">
    <location>
        <position position="1"/>
    </location>
</feature>
<feature type="transmembrane region" description="Helical" evidence="1">
    <location>
        <begin position="27"/>
        <end position="44"/>
    </location>
</feature>
<dbReference type="InParanoid" id="A0A2P5D492"/>
<evidence type="ECO:0000256" key="1">
    <source>
        <dbReference type="SAM" id="Phobius"/>
    </source>
</evidence>
<proteinExistence type="predicted"/>
<gene>
    <name evidence="2" type="ORF">TorRG33x02_262720</name>
</gene>
<sequence>ISGSYKLKSTAKLNQYLDKESGSLLRTHIPTVIVVVFLEMYLFLNFTMIEGKIIFGLNPRATSSI</sequence>